<comment type="function">
    <text evidence="19">Component of the acetyl coenzyme A carboxylase (ACC) complex. First, biotin carboxylase catalyzes the carboxylation of biotin on its carrier protein (BCCP) and then the CO(2) group is transferred by the carboxyltransferase to acetyl-CoA to form malonyl-CoA.</text>
</comment>
<keyword evidence="11 20" id="KW-0863">Zinc-finger</keyword>
<keyword evidence="6 19" id="KW-0963">Cytoplasm</keyword>
<evidence type="ECO:0000256" key="1">
    <source>
        <dbReference type="ARBA" id="ARBA00004496"/>
    </source>
</evidence>
<keyword evidence="9 20" id="KW-0479">Metal-binding</keyword>
<dbReference type="RefSeq" id="WP_093574904.1">
    <property type="nucleotide sequence ID" value="NZ_FOWC01000007.1"/>
</dbReference>
<dbReference type="HAMAP" id="MF_01395">
    <property type="entry name" value="AcetylCoA_CT_beta"/>
    <property type="match status" value="1"/>
</dbReference>
<keyword evidence="15 19" id="KW-0443">Lipid metabolism</keyword>
<comment type="subcellular location">
    <subcellularLocation>
        <location evidence="1 19">Cytoplasm</location>
    </subcellularLocation>
</comment>
<dbReference type="GO" id="GO:0003989">
    <property type="term" value="F:acetyl-CoA carboxylase activity"/>
    <property type="evidence" value="ECO:0007669"/>
    <property type="project" value="InterPro"/>
</dbReference>
<feature type="binding site" evidence="20">
    <location>
        <position position="47"/>
    </location>
    <ligand>
        <name>Zn(2+)</name>
        <dbReference type="ChEBI" id="CHEBI:29105"/>
    </ligand>
</feature>
<dbReference type="STRING" id="112413.SAMN05421854_107137"/>
<comment type="similarity">
    <text evidence="3">In the C-terminal section; belongs to the AccA family.</text>
</comment>
<evidence type="ECO:0000313" key="24">
    <source>
        <dbReference type="Proteomes" id="UP000199137"/>
    </source>
</evidence>
<dbReference type="OrthoDB" id="9772975at2"/>
<organism evidence="23 24">
    <name type="scientific">Amycolatopsis rubida</name>
    <dbReference type="NCBI Taxonomy" id="112413"/>
    <lineage>
        <taxon>Bacteria</taxon>
        <taxon>Bacillati</taxon>
        <taxon>Actinomycetota</taxon>
        <taxon>Actinomycetes</taxon>
        <taxon>Pseudonocardiales</taxon>
        <taxon>Pseudonocardiaceae</taxon>
        <taxon>Amycolatopsis</taxon>
    </lineage>
</organism>
<evidence type="ECO:0000259" key="21">
    <source>
        <dbReference type="PROSITE" id="PS50980"/>
    </source>
</evidence>
<dbReference type="GO" id="GO:0008270">
    <property type="term" value="F:zinc ion binding"/>
    <property type="evidence" value="ECO:0007669"/>
    <property type="project" value="UniProtKB-UniRule"/>
</dbReference>
<dbReference type="HAMAP" id="MF_00823">
    <property type="entry name" value="AcetylCoA_CT_alpha"/>
    <property type="match status" value="1"/>
</dbReference>
<dbReference type="InterPro" id="IPR041010">
    <property type="entry name" value="Znf-ACC"/>
</dbReference>
<evidence type="ECO:0000256" key="11">
    <source>
        <dbReference type="ARBA" id="ARBA00022771"/>
    </source>
</evidence>
<evidence type="ECO:0000256" key="17">
    <source>
        <dbReference type="ARBA" id="ARBA00025280"/>
    </source>
</evidence>
<dbReference type="Pfam" id="PF17848">
    <property type="entry name" value="Zn_ribbon_ACC"/>
    <property type="match status" value="1"/>
</dbReference>
<evidence type="ECO:0000256" key="14">
    <source>
        <dbReference type="ARBA" id="ARBA00022840"/>
    </source>
</evidence>
<feature type="domain" description="CoA carboxyltransferase N-terminal" evidence="21">
    <location>
        <begin position="21"/>
        <end position="290"/>
    </location>
</feature>
<dbReference type="GO" id="GO:0006633">
    <property type="term" value="P:fatty acid biosynthetic process"/>
    <property type="evidence" value="ECO:0007669"/>
    <property type="project" value="UniProtKB-KW"/>
</dbReference>
<evidence type="ECO:0000256" key="8">
    <source>
        <dbReference type="ARBA" id="ARBA00022679"/>
    </source>
</evidence>
<evidence type="ECO:0000256" key="12">
    <source>
        <dbReference type="ARBA" id="ARBA00022832"/>
    </source>
</evidence>
<comment type="similarity">
    <text evidence="4">In the N-terminal section; belongs to the AccD/PCCB family.</text>
</comment>
<dbReference type="InterPro" id="IPR029045">
    <property type="entry name" value="ClpP/crotonase-like_dom_sf"/>
</dbReference>
<comment type="similarity">
    <text evidence="20">Belongs to the AccD/PCCB family.</text>
</comment>
<comment type="function">
    <text evidence="17 20">Component of the acetyl coenzyme A carboxylase (ACC) complex. Biotin carboxylase (BC) catalyzes the carboxylation of biotin on its carrier protein (BCCP) and then the CO(2) group is transferred by the transcarboxylase to acetyl-CoA to form malonyl-CoA.</text>
</comment>
<evidence type="ECO:0000256" key="7">
    <source>
        <dbReference type="ARBA" id="ARBA00022516"/>
    </source>
</evidence>
<dbReference type="GO" id="GO:0009317">
    <property type="term" value="C:acetyl-CoA carboxylase complex"/>
    <property type="evidence" value="ECO:0007669"/>
    <property type="project" value="InterPro"/>
</dbReference>
<dbReference type="Proteomes" id="UP000199137">
    <property type="component" value="Unassembled WGS sequence"/>
</dbReference>
<evidence type="ECO:0000256" key="20">
    <source>
        <dbReference type="HAMAP-Rule" id="MF_01395"/>
    </source>
</evidence>
<evidence type="ECO:0000256" key="5">
    <source>
        <dbReference type="ARBA" id="ARBA00011664"/>
    </source>
</evidence>
<dbReference type="NCBIfam" id="NF041504">
    <property type="entry name" value="AccA_sub"/>
    <property type="match status" value="1"/>
</dbReference>
<keyword evidence="14 19" id="KW-0067">ATP-binding</keyword>
<evidence type="ECO:0000256" key="6">
    <source>
        <dbReference type="ARBA" id="ARBA00022490"/>
    </source>
</evidence>
<feature type="binding site" evidence="20">
    <location>
        <position position="44"/>
    </location>
    <ligand>
        <name>Zn(2+)</name>
        <dbReference type="ChEBI" id="CHEBI:29105"/>
    </ligand>
</feature>
<accession>A0A1I5TK20</accession>
<dbReference type="GO" id="GO:2001295">
    <property type="term" value="P:malonyl-CoA biosynthetic process"/>
    <property type="evidence" value="ECO:0007669"/>
    <property type="project" value="UniProtKB-UniRule"/>
</dbReference>
<keyword evidence="16 19" id="KW-0275">Fatty acid biosynthesis</keyword>
<evidence type="ECO:0000256" key="19">
    <source>
        <dbReference type="HAMAP-Rule" id="MF_00823"/>
    </source>
</evidence>
<evidence type="ECO:0000256" key="13">
    <source>
        <dbReference type="ARBA" id="ARBA00022833"/>
    </source>
</evidence>
<dbReference type="Gene3D" id="3.90.226.10">
    <property type="entry name" value="2-enoyl-CoA Hydratase, Chain A, domain 1"/>
    <property type="match status" value="2"/>
</dbReference>
<name>A0A1I5TK20_9PSEU</name>
<comment type="subunit">
    <text evidence="19">Acetyl-CoA carboxylase is a heterohexamer composed of biotin carboxyl carrier protein (AccB), biotin carboxylase (AccC) and two subunits each of ACCase subunit alpha (AccA) and ACCase subunit beta (AccD).</text>
</comment>
<comment type="subunit">
    <text evidence="5">Acetyl-CoA carboxylase is a heterotetramer composed of biotin carboxyl carrier protein (AccB), biotin carboxylase (AccC) and two subunits of ACCase subunit beta/alpha.</text>
</comment>
<gene>
    <name evidence="20" type="primary">accD</name>
    <name evidence="19" type="synonym">accA</name>
    <name evidence="23" type="ORF">SAMN05421854_107137</name>
</gene>
<evidence type="ECO:0000256" key="3">
    <source>
        <dbReference type="ARBA" id="ARBA00006276"/>
    </source>
</evidence>
<evidence type="ECO:0000256" key="2">
    <source>
        <dbReference type="ARBA" id="ARBA00004956"/>
    </source>
</evidence>
<evidence type="ECO:0000256" key="10">
    <source>
        <dbReference type="ARBA" id="ARBA00022741"/>
    </source>
</evidence>
<dbReference type="UniPathway" id="UPA00655">
    <property type="reaction ID" value="UER00711"/>
</dbReference>
<evidence type="ECO:0000256" key="9">
    <source>
        <dbReference type="ARBA" id="ARBA00022723"/>
    </source>
</evidence>
<keyword evidence="12 19" id="KW-0276">Fatty acid metabolism</keyword>
<comment type="pathway">
    <text evidence="2 19">Lipid metabolism; malonyl-CoA biosynthesis; malonyl-CoA from acetyl-CoA: step 1/1.</text>
</comment>
<dbReference type="Pfam" id="PF03255">
    <property type="entry name" value="ACCA"/>
    <property type="match status" value="1"/>
</dbReference>
<evidence type="ECO:0000256" key="4">
    <source>
        <dbReference type="ARBA" id="ARBA00010284"/>
    </source>
</evidence>
<feature type="zinc finger region" description="C4-type" evidence="20">
    <location>
        <begin position="25"/>
        <end position="47"/>
    </location>
</feature>
<dbReference type="InterPro" id="IPR000438">
    <property type="entry name" value="Acetyl_CoA_COase_Trfase_b_su"/>
</dbReference>
<dbReference type="InterPro" id="IPR011762">
    <property type="entry name" value="COA_CT_N"/>
</dbReference>
<feature type="binding site" evidence="20">
    <location>
        <position position="28"/>
    </location>
    <ligand>
        <name>Zn(2+)</name>
        <dbReference type="ChEBI" id="CHEBI:29105"/>
    </ligand>
</feature>
<dbReference type="SUPFAM" id="SSF52096">
    <property type="entry name" value="ClpP/crotonase"/>
    <property type="match status" value="2"/>
</dbReference>
<dbReference type="NCBIfam" id="TIGR00513">
    <property type="entry name" value="accA"/>
    <property type="match status" value="1"/>
</dbReference>
<dbReference type="PANTHER" id="PTHR42853:SF3">
    <property type="entry name" value="ACETYL-COENZYME A CARBOXYLASE CARBOXYL TRANSFERASE SUBUNIT ALPHA, CHLOROPLASTIC"/>
    <property type="match status" value="1"/>
</dbReference>
<keyword evidence="10 19" id="KW-0547">Nucleotide-binding</keyword>
<protein>
    <recommendedName>
        <fullName evidence="19 20">Multifunctional fusion protein</fullName>
    </recommendedName>
    <domain>
        <recommendedName>
            <fullName evidence="19">Acetyl-coenzyme A carboxylase carboxyl transferase subunit alpha</fullName>
            <shortName evidence="19">ACCase subunit alpha</shortName>
            <shortName evidence="19">Acetyl-CoA carboxylase carboxyltransferase subunit alpha</shortName>
            <ecNumber evidence="19">2.1.3.15</ecNumber>
        </recommendedName>
    </domain>
    <domain>
        <recommendedName>
            <fullName evidence="20">Acetyl-coenzyme A carboxylase carboxyl transferase subunit beta</fullName>
            <shortName evidence="20">ACCase subunit beta</shortName>
            <shortName evidence="20">Acetyl-CoA carboxylase carboxyltransferase subunit beta</shortName>
        </recommendedName>
    </domain>
</protein>
<evidence type="ECO:0000256" key="16">
    <source>
        <dbReference type="ARBA" id="ARBA00023160"/>
    </source>
</evidence>
<keyword evidence="7 19" id="KW-0444">Lipid biosynthesis</keyword>
<sequence length="571" mass="59686">MTDTSQTRVRDPERISSRAADWLACGGCRALLYRKRFERVAKVCPYCGWHDRLTADERVDLLLDDGSAEPVTPAPTVHDPLRFSDLAPYPARLAAARAKTGLPDAVRVVRGTVYGHRVVVAAMDFRFLGGSLGVAAGEAITAAAEEALAGRLPLLLVTASGGARMQEGVLSLMQMAKTSNAMARLDEAGLLTITLVTDPTYGGVAASFASLSDVVLAEPGARMGFAGPRVIEQTLGQTLPKGFQTAEFLVEHGLADAVPPREELRPVVAHLLAAASRPAAKPAECTADAVVRDTVRVRRAPAAQTISLARHRDRPTTLDHIGRWVDDFVELHGDRVGGDCAATVCGVGVLDGQPVVVIGHQKGHSTNDLVQRNFGMPSPAGYRKAARTMRLAAKLGIPVVTLVDTPGAHPGMDAEENGQALAIAECLRTMGSLPVPIVCVITGEGGSGGALAFAVADRVLSSANAVYSVISPEGCAAILWNDPGATGTAADALRLDAGSLLELGVVDGVVAEPPGGAHTAPDAASDLVRDAVVGALRELRGQTGEQLLRDRRARFRRYGVLGGVEEKGVPA</sequence>
<reference evidence="23 24" key="1">
    <citation type="submission" date="2016-10" db="EMBL/GenBank/DDBJ databases">
        <authorList>
            <person name="de Groot N.N."/>
        </authorList>
    </citation>
    <scope>NUCLEOTIDE SEQUENCE [LARGE SCALE GENOMIC DNA]</scope>
    <source>
        <strain evidence="23 24">DSM 44637</strain>
    </source>
</reference>
<comment type="similarity">
    <text evidence="19">Belongs to the AccA family.</text>
</comment>
<dbReference type="InterPro" id="IPR011763">
    <property type="entry name" value="COA_CT_C"/>
</dbReference>
<comment type="cofactor">
    <cofactor evidence="20">
        <name>Zn(2+)</name>
        <dbReference type="ChEBI" id="CHEBI:29105"/>
    </cofactor>
    <text evidence="20">Binds 1 zinc ion per subunit.</text>
</comment>
<proteinExistence type="inferred from homology"/>
<comment type="catalytic activity">
    <reaction evidence="18 19">
        <text>N(6)-carboxybiotinyl-L-lysyl-[protein] + acetyl-CoA = N(6)-biotinyl-L-lysyl-[protein] + malonyl-CoA</text>
        <dbReference type="Rhea" id="RHEA:54728"/>
        <dbReference type="Rhea" id="RHEA-COMP:10505"/>
        <dbReference type="Rhea" id="RHEA-COMP:10506"/>
        <dbReference type="ChEBI" id="CHEBI:57288"/>
        <dbReference type="ChEBI" id="CHEBI:57384"/>
        <dbReference type="ChEBI" id="CHEBI:83144"/>
        <dbReference type="ChEBI" id="CHEBI:83145"/>
        <dbReference type="EC" id="2.1.3.15"/>
    </reaction>
</comment>
<evidence type="ECO:0000313" key="23">
    <source>
        <dbReference type="EMBL" id="SFP83424.1"/>
    </source>
</evidence>
<dbReference type="GO" id="GO:0016743">
    <property type="term" value="F:carboxyl- or carbamoyltransferase activity"/>
    <property type="evidence" value="ECO:0007669"/>
    <property type="project" value="UniProtKB-UniRule"/>
</dbReference>
<keyword evidence="8 19" id="KW-0808">Transferase</keyword>
<keyword evidence="13 20" id="KW-0862">Zinc</keyword>
<dbReference type="EMBL" id="FOWC01000007">
    <property type="protein sequence ID" value="SFP83424.1"/>
    <property type="molecule type" value="Genomic_DNA"/>
</dbReference>
<evidence type="ECO:0000256" key="15">
    <source>
        <dbReference type="ARBA" id="ARBA00023098"/>
    </source>
</evidence>
<dbReference type="PROSITE" id="PS50989">
    <property type="entry name" value="COA_CT_CTER"/>
    <property type="match status" value="1"/>
</dbReference>
<dbReference type="GO" id="GO:0005524">
    <property type="term" value="F:ATP binding"/>
    <property type="evidence" value="ECO:0007669"/>
    <property type="project" value="UniProtKB-KW"/>
</dbReference>
<dbReference type="InterPro" id="IPR001095">
    <property type="entry name" value="Acetyl_CoA_COase_a_su"/>
</dbReference>
<dbReference type="PANTHER" id="PTHR42853">
    <property type="entry name" value="ACETYL-COENZYME A CARBOXYLASE CARBOXYL TRANSFERASE SUBUNIT ALPHA"/>
    <property type="match status" value="1"/>
</dbReference>
<dbReference type="EC" id="2.1.3.15" evidence="19"/>
<evidence type="ECO:0000259" key="22">
    <source>
        <dbReference type="PROSITE" id="PS50989"/>
    </source>
</evidence>
<dbReference type="PRINTS" id="PR01070">
    <property type="entry name" value="ACCCTRFRASEB"/>
</dbReference>
<evidence type="ECO:0000256" key="18">
    <source>
        <dbReference type="ARBA" id="ARBA00049152"/>
    </source>
</evidence>
<feature type="domain" description="CoA carboxyltransferase C-terminal" evidence="22">
    <location>
        <begin position="286"/>
        <end position="538"/>
    </location>
</feature>
<dbReference type="AlphaFoldDB" id="A0A1I5TK20"/>
<dbReference type="PROSITE" id="PS50980">
    <property type="entry name" value="COA_CT_NTER"/>
    <property type="match status" value="1"/>
</dbReference>
<feature type="binding site" evidence="20">
    <location>
        <position position="25"/>
    </location>
    <ligand>
        <name>Zn(2+)</name>
        <dbReference type="ChEBI" id="CHEBI:29105"/>
    </ligand>
</feature>